<dbReference type="STRING" id="504800.SAMN04488085_102338"/>
<comment type="subcellular location">
    <subcellularLocation>
        <location evidence="1">Cytoplasm</location>
    </subcellularLocation>
</comment>
<feature type="domain" description="HTH marR-type" evidence="5">
    <location>
        <begin position="29"/>
        <end position="159"/>
    </location>
</feature>
<dbReference type="EMBL" id="FOSW01000002">
    <property type="protein sequence ID" value="SFK58462.1"/>
    <property type="molecule type" value="Genomic_DNA"/>
</dbReference>
<dbReference type="PANTHER" id="PTHR33164:SF5">
    <property type="entry name" value="ORGANIC HYDROPEROXIDE RESISTANCE TRANSCRIPTIONAL REGULATOR"/>
    <property type="match status" value="1"/>
</dbReference>
<sequence>MAHRFYAGAVTTGETPQPPLAAEDMLALERQVCFALSVAARNVVAVYRPVLEPLGLTHPQYLVMLALWQYGQLSVKELSGLLQLDPGTLSPLLKRLEAAGLLRRERDPKDQRNLALALTEKGTALRAQAEQIPAGIVERLGMPMESLLSLHDALTQVIAASQRALTPPAPAEWATAVP</sequence>
<dbReference type="AlphaFoldDB" id="A0A1I4APM1"/>
<organism evidence="6 7">
    <name type="scientific">Geodermatophilus ruber</name>
    <dbReference type="NCBI Taxonomy" id="504800"/>
    <lineage>
        <taxon>Bacteria</taxon>
        <taxon>Bacillati</taxon>
        <taxon>Actinomycetota</taxon>
        <taxon>Actinomycetes</taxon>
        <taxon>Geodermatophilales</taxon>
        <taxon>Geodermatophilaceae</taxon>
        <taxon>Geodermatophilus</taxon>
    </lineage>
</organism>
<evidence type="ECO:0000256" key="4">
    <source>
        <dbReference type="ARBA" id="ARBA00023163"/>
    </source>
</evidence>
<keyword evidence="2" id="KW-0805">Transcription regulation</keyword>
<dbReference type="PRINTS" id="PR00598">
    <property type="entry name" value="HTHMARR"/>
</dbReference>
<dbReference type="GO" id="GO:0003677">
    <property type="term" value="F:DNA binding"/>
    <property type="evidence" value="ECO:0007669"/>
    <property type="project" value="UniProtKB-KW"/>
</dbReference>
<dbReference type="InParanoid" id="A0A1I4APM1"/>
<keyword evidence="7" id="KW-1185">Reference proteome</keyword>
<keyword evidence="4" id="KW-0804">Transcription</keyword>
<dbReference type="GO" id="GO:0003700">
    <property type="term" value="F:DNA-binding transcription factor activity"/>
    <property type="evidence" value="ECO:0007669"/>
    <property type="project" value="InterPro"/>
</dbReference>
<evidence type="ECO:0000256" key="1">
    <source>
        <dbReference type="ARBA" id="ARBA00004496"/>
    </source>
</evidence>
<dbReference type="PROSITE" id="PS50995">
    <property type="entry name" value="HTH_MARR_2"/>
    <property type="match status" value="1"/>
</dbReference>
<dbReference type="InterPro" id="IPR011991">
    <property type="entry name" value="ArsR-like_HTH"/>
</dbReference>
<dbReference type="Proteomes" id="UP000199152">
    <property type="component" value="Unassembled WGS sequence"/>
</dbReference>
<keyword evidence="3" id="KW-0238">DNA-binding</keyword>
<dbReference type="FunCoup" id="A0A1I4APM1">
    <property type="interactions" value="2"/>
</dbReference>
<dbReference type="InterPro" id="IPR023187">
    <property type="entry name" value="Tscrpt_reg_MarR-type_CS"/>
</dbReference>
<dbReference type="GO" id="GO:0005737">
    <property type="term" value="C:cytoplasm"/>
    <property type="evidence" value="ECO:0007669"/>
    <property type="project" value="UniProtKB-SubCell"/>
</dbReference>
<reference evidence="6 7" key="1">
    <citation type="submission" date="2016-10" db="EMBL/GenBank/DDBJ databases">
        <authorList>
            <person name="de Groot N.N."/>
        </authorList>
    </citation>
    <scope>NUCLEOTIDE SEQUENCE [LARGE SCALE GENOMIC DNA]</scope>
    <source>
        <strain evidence="6 7">DSM 45317</strain>
    </source>
</reference>
<evidence type="ECO:0000259" key="5">
    <source>
        <dbReference type="PROSITE" id="PS50995"/>
    </source>
</evidence>
<evidence type="ECO:0000256" key="2">
    <source>
        <dbReference type="ARBA" id="ARBA00023015"/>
    </source>
</evidence>
<accession>A0A1I4APM1</accession>
<dbReference type="InterPro" id="IPR036390">
    <property type="entry name" value="WH_DNA-bd_sf"/>
</dbReference>
<name>A0A1I4APM1_9ACTN</name>
<dbReference type="InterPro" id="IPR000835">
    <property type="entry name" value="HTH_MarR-typ"/>
</dbReference>
<gene>
    <name evidence="6" type="ORF">SAMN04488085_102338</name>
</gene>
<dbReference type="PANTHER" id="PTHR33164">
    <property type="entry name" value="TRANSCRIPTIONAL REGULATOR, MARR FAMILY"/>
    <property type="match status" value="1"/>
</dbReference>
<dbReference type="Gene3D" id="1.10.10.10">
    <property type="entry name" value="Winged helix-like DNA-binding domain superfamily/Winged helix DNA-binding domain"/>
    <property type="match status" value="1"/>
</dbReference>
<dbReference type="GO" id="GO:0006950">
    <property type="term" value="P:response to stress"/>
    <property type="evidence" value="ECO:0007669"/>
    <property type="project" value="TreeGrafter"/>
</dbReference>
<dbReference type="SUPFAM" id="SSF46785">
    <property type="entry name" value="Winged helix' DNA-binding domain"/>
    <property type="match status" value="1"/>
</dbReference>
<dbReference type="PROSITE" id="PS01117">
    <property type="entry name" value="HTH_MARR_1"/>
    <property type="match status" value="1"/>
</dbReference>
<dbReference type="Pfam" id="PF01047">
    <property type="entry name" value="MarR"/>
    <property type="match status" value="1"/>
</dbReference>
<dbReference type="SMART" id="SM00347">
    <property type="entry name" value="HTH_MARR"/>
    <property type="match status" value="1"/>
</dbReference>
<dbReference type="CDD" id="cd00090">
    <property type="entry name" value="HTH_ARSR"/>
    <property type="match status" value="1"/>
</dbReference>
<evidence type="ECO:0000256" key="3">
    <source>
        <dbReference type="ARBA" id="ARBA00023125"/>
    </source>
</evidence>
<proteinExistence type="predicted"/>
<evidence type="ECO:0000313" key="6">
    <source>
        <dbReference type="EMBL" id="SFK58462.1"/>
    </source>
</evidence>
<dbReference type="InterPro" id="IPR039422">
    <property type="entry name" value="MarR/SlyA-like"/>
</dbReference>
<protein>
    <submittedName>
        <fullName evidence="6">Transcriptional regulator, MarR family</fullName>
    </submittedName>
</protein>
<evidence type="ECO:0000313" key="7">
    <source>
        <dbReference type="Proteomes" id="UP000199152"/>
    </source>
</evidence>
<dbReference type="InterPro" id="IPR036388">
    <property type="entry name" value="WH-like_DNA-bd_sf"/>
</dbReference>